<sequence>MSGYLHLHEAPRRGVGKMRGDDLGEYHNHGFFVVRAKECTSTVVPGRGTGGRTDALCGGRDVTGAEKVECATRVTDAACCSGGPDNIEEVVGVAVAKEVAAAMFLLWFLPTPLNAFVRPHQTGRMDCLEVFPQSHCTKLVLCDVGYNFGE</sequence>
<protein>
    <submittedName>
        <fullName evidence="1">Uncharacterized protein</fullName>
    </submittedName>
</protein>
<gene>
    <name evidence="1" type="ORF">NDU88_004171</name>
</gene>
<dbReference type="AlphaFoldDB" id="A0AAV7T721"/>
<keyword evidence="2" id="KW-1185">Reference proteome</keyword>
<organism evidence="1 2">
    <name type="scientific">Pleurodeles waltl</name>
    <name type="common">Iberian ribbed newt</name>
    <dbReference type="NCBI Taxonomy" id="8319"/>
    <lineage>
        <taxon>Eukaryota</taxon>
        <taxon>Metazoa</taxon>
        <taxon>Chordata</taxon>
        <taxon>Craniata</taxon>
        <taxon>Vertebrata</taxon>
        <taxon>Euteleostomi</taxon>
        <taxon>Amphibia</taxon>
        <taxon>Batrachia</taxon>
        <taxon>Caudata</taxon>
        <taxon>Salamandroidea</taxon>
        <taxon>Salamandridae</taxon>
        <taxon>Pleurodelinae</taxon>
        <taxon>Pleurodeles</taxon>
    </lineage>
</organism>
<evidence type="ECO:0000313" key="2">
    <source>
        <dbReference type="Proteomes" id="UP001066276"/>
    </source>
</evidence>
<proteinExistence type="predicted"/>
<accession>A0AAV7T721</accession>
<evidence type="ECO:0000313" key="1">
    <source>
        <dbReference type="EMBL" id="KAJ1172324.1"/>
    </source>
</evidence>
<name>A0AAV7T721_PLEWA</name>
<dbReference type="Proteomes" id="UP001066276">
    <property type="component" value="Chromosome 4_1"/>
</dbReference>
<comment type="caution">
    <text evidence="1">The sequence shown here is derived from an EMBL/GenBank/DDBJ whole genome shotgun (WGS) entry which is preliminary data.</text>
</comment>
<reference evidence="1" key="1">
    <citation type="journal article" date="2022" name="bioRxiv">
        <title>Sequencing and chromosome-scale assembly of the giantPleurodeles waltlgenome.</title>
        <authorList>
            <person name="Brown T."/>
            <person name="Elewa A."/>
            <person name="Iarovenko S."/>
            <person name="Subramanian E."/>
            <person name="Araus A.J."/>
            <person name="Petzold A."/>
            <person name="Susuki M."/>
            <person name="Suzuki K.-i.T."/>
            <person name="Hayashi T."/>
            <person name="Toyoda A."/>
            <person name="Oliveira C."/>
            <person name="Osipova E."/>
            <person name="Leigh N.D."/>
            <person name="Simon A."/>
            <person name="Yun M.H."/>
        </authorList>
    </citation>
    <scope>NUCLEOTIDE SEQUENCE</scope>
    <source>
        <strain evidence="1">20211129_DDA</strain>
        <tissue evidence="1">Liver</tissue>
    </source>
</reference>
<dbReference type="EMBL" id="JANPWB010000007">
    <property type="protein sequence ID" value="KAJ1172324.1"/>
    <property type="molecule type" value="Genomic_DNA"/>
</dbReference>